<sequence length="288" mass="30717">MATRASTAPRATTVAREVPAASGRAMTGEAAAALVRPGRAAAMSACAAVATRAACAAVATLALLTFPAAAQYYEYGYGGGQRPWQSGGRGWQPGSGYAYPPGLNDDRAANLPASRRPVYAPAPYDGSDGSARSAAFGTGRTIDRLSRQIVLYPSGEAPGTIVINTSEHYLYLVLGEGKALRYAVGVGREGFAWSGTQYITRKKEWPDWRPPQEMLERRPDLPAYMPGGPENPLGARALYLGDTLYRIHGSNEPETIGRSVSSGCIRMLNDDVEDLYERVDIGTKVKVL</sequence>
<keyword evidence="7 9" id="KW-0573">Peptidoglycan synthesis</keyword>
<dbReference type="SUPFAM" id="SSF141523">
    <property type="entry name" value="L,D-transpeptidase catalytic domain-like"/>
    <property type="match status" value="1"/>
</dbReference>
<evidence type="ECO:0000256" key="2">
    <source>
        <dbReference type="ARBA" id="ARBA00005992"/>
    </source>
</evidence>
<comment type="pathway">
    <text evidence="1 9">Cell wall biogenesis; peptidoglycan biosynthesis.</text>
</comment>
<evidence type="ECO:0000259" key="10">
    <source>
        <dbReference type="PROSITE" id="PS52029"/>
    </source>
</evidence>
<gene>
    <name evidence="11" type="ORF">MWN34_09180</name>
</gene>
<dbReference type="CDD" id="cd16913">
    <property type="entry name" value="YkuD_like"/>
    <property type="match status" value="1"/>
</dbReference>
<evidence type="ECO:0000313" key="11">
    <source>
        <dbReference type="EMBL" id="MCK0197084.1"/>
    </source>
</evidence>
<dbReference type="PANTHER" id="PTHR30582:SF24">
    <property type="entry name" value="L,D-TRANSPEPTIDASE ERFK_SRFK-RELATED"/>
    <property type="match status" value="1"/>
</dbReference>
<name>A0ABT0DAU9_9HYPH</name>
<dbReference type="Pfam" id="PF03734">
    <property type="entry name" value="YkuD"/>
    <property type="match status" value="1"/>
</dbReference>
<organism evidence="11 12">
    <name type="scientific">Ancylobacter crimeensis</name>
    <dbReference type="NCBI Taxonomy" id="2579147"/>
    <lineage>
        <taxon>Bacteria</taxon>
        <taxon>Pseudomonadati</taxon>
        <taxon>Pseudomonadota</taxon>
        <taxon>Alphaproteobacteria</taxon>
        <taxon>Hyphomicrobiales</taxon>
        <taxon>Xanthobacteraceae</taxon>
        <taxon>Ancylobacter</taxon>
    </lineage>
</organism>
<feature type="active site" description="Proton donor/acceptor" evidence="9">
    <location>
        <position position="248"/>
    </location>
</feature>
<dbReference type="PROSITE" id="PS52029">
    <property type="entry name" value="LD_TPASE"/>
    <property type="match status" value="1"/>
</dbReference>
<evidence type="ECO:0000256" key="9">
    <source>
        <dbReference type="PROSITE-ProRule" id="PRU01373"/>
    </source>
</evidence>
<keyword evidence="5" id="KW-0378">Hydrolase</keyword>
<dbReference type="InterPro" id="IPR005490">
    <property type="entry name" value="LD_TPept_cat_dom"/>
</dbReference>
<evidence type="ECO:0000256" key="8">
    <source>
        <dbReference type="ARBA" id="ARBA00023316"/>
    </source>
</evidence>
<evidence type="ECO:0000256" key="3">
    <source>
        <dbReference type="ARBA" id="ARBA00022676"/>
    </source>
</evidence>
<accession>A0ABT0DAU9</accession>
<proteinExistence type="inferred from homology"/>
<keyword evidence="4" id="KW-0808">Transferase</keyword>
<keyword evidence="6 9" id="KW-0133">Cell shape</keyword>
<dbReference type="Proteomes" id="UP001203284">
    <property type="component" value="Unassembled WGS sequence"/>
</dbReference>
<evidence type="ECO:0000313" key="12">
    <source>
        <dbReference type="Proteomes" id="UP001203284"/>
    </source>
</evidence>
<evidence type="ECO:0000256" key="6">
    <source>
        <dbReference type="ARBA" id="ARBA00022960"/>
    </source>
</evidence>
<reference evidence="11 12" key="1">
    <citation type="submission" date="2022-04" db="EMBL/GenBank/DDBJ databases">
        <authorList>
            <person name="Grouzdev D.S."/>
            <person name="Pantiukh K.S."/>
            <person name="Krutkina M.S."/>
        </authorList>
    </citation>
    <scope>NUCLEOTIDE SEQUENCE [LARGE SCALE GENOMIC DNA]</scope>
    <source>
        <strain evidence="11 12">6x-1</strain>
    </source>
</reference>
<dbReference type="InterPro" id="IPR038063">
    <property type="entry name" value="Transpep_catalytic_dom"/>
</dbReference>
<evidence type="ECO:0000256" key="7">
    <source>
        <dbReference type="ARBA" id="ARBA00022984"/>
    </source>
</evidence>
<dbReference type="Gene3D" id="2.40.440.10">
    <property type="entry name" value="L,D-transpeptidase catalytic domain-like"/>
    <property type="match status" value="1"/>
</dbReference>
<comment type="similarity">
    <text evidence="2">Belongs to the YkuD family.</text>
</comment>
<evidence type="ECO:0000256" key="1">
    <source>
        <dbReference type="ARBA" id="ARBA00004752"/>
    </source>
</evidence>
<keyword evidence="8 9" id="KW-0961">Cell wall biogenesis/degradation</keyword>
<keyword evidence="3" id="KW-0328">Glycosyltransferase</keyword>
<dbReference type="PANTHER" id="PTHR30582">
    <property type="entry name" value="L,D-TRANSPEPTIDASE"/>
    <property type="match status" value="1"/>
</dbReference>
<keyword evidence="12" id="KW-1185">Reference proteome</keyword>
<feature type="domain" description="L,D-TPase catalytic" evidence="10">
    <location>
        <begin position="159"/>
        <end position="288"/>
    </location>
</feature>
<evidence type="ECO:0000256" key="5">
    <source>
        <dbReference type="ARBA" id="ARBA00022801"/>
    </source>
</evidence>
<protein>
    <submittedName>
        <fullName evidence="11">L,D-transpeptidase</fullName>
    </submittedName>
</protein>
<evidence type="ECO:0000256" key="4">
    <source>
        <dbReference type="ARBA" id="ARBA00022679"/>
    </source>
</evidence>
<dbReference type="EMBL" id="JALKCH010000005">
    <property type="protein sequence ID" value="MCK0197084.1"/>
    <property type="molecule type" value="Genomic_DNA"/>
</dbReference>
<dbReference type="InterPro" id="IPR050979">
    <property type="entry name" value="LD-transpeptidase"/>
</dbReference>
<comment type="caution">
    <text evidence="11">The sequence shown here is derived from an EMBL/GenBank/DDBJ whole genome shotgun (WGS) entry which is preliminary data.</text>
</comment>
<feature type="active site" description="Nucleophile" evidence="9">
    <location>
        <position position="264"/>
    </location>
</feature>